<dbReference type="GO" id="GO:0009244">
    <property type="term" value="P:lipopolysaccharide core region biosynthetic process"/>
    <property type="evidence" value="ECO:0007669"/>
    <property type="project" value="TreeGrafter"/>
</dbReference>
<dbReference type="GO" id="GO:0009029">
    <property type="term" value="F:lipid-A 4'-kinase activity"/>
    <property type="evidence" value="ECO:0007669"/>
    <property type="project" value="UniProtKB-UniRule"/>
</dbReference>
<dbReference type="InterPro" id="IPR003758">
    <property type="entry name" value="LpxK"/>
</dbReference>
<keyword evidence="9 13" id="KW-0418">Kinase</keyword>
<evidence type="ECO:0000256" key="10">
    <source>
        <dbReference type="ARBA" id="ARBA00022840"/>
    </source>
</evidence>
<dbReference type="EMBL" id="DSBW01000157">
    <property type="protein sequence ID" value="HED31438.1"/>
    <property type="molecule type" value="Genomic_DNA"/>
</dbReference>
<accession>A0A831SV64</accession>
<evidence type="ECO:0000256" key="11">
    <source>
        <dbReference type="ARBA" id="ARBA00023098"/>
    </source>
</evidence>
<comment type="function">
    <text evidence="1 13">Transfers the gamma-phosphate of ATP to the 4'-position of a tetraacyldisaccharide 1-phosphate intermediate (termed DS-1-P) to form tetraacyldisaccharide 1,4'-bis-phosphate (lipid IVA).</text>
</comment>
<keyword evidence="11 13" id="KW-0443">Lipid metabolism</keyword>
<comment type="pathway">
    <text evidence="2 13">Glycolipid biosynthesis; lipid IV(A) biosynthesis; lipid IV(A) from (3R)-3-hydroxytetradecanoyl-[acyl-carrier-protein] and UDP-N-acetyl-alpha-D-glucosamine: step 6/6.</text>
</comment>
<dbReference type="Proteomes" id="UP000886335">
    <property type="component" value="Unassembled WGS sequence"/>
</dbReference>
<keyword evidence="10 13" id="KW-0067">ATP-binding</keyword>
<evidence type="ECO:0000313" key="14">
    <source>
        <dbReference type="EMBL" id="HED31438.1"/>
    </source>
</evidence>
<evidence type="ECO:0000256" key="5">
    <source>
        <dbReference type="ARBA" id="ARBA00022516"/>
    </source>
</evidence>
<sequence length="345" mass="38058">MAPLEGIYGGIIYIRNLFFDKGIFSTSTIPVPVISVGNITAGGAGKSPMVDYIAKYLLSRGITPAIISRGYGRSTKGVQLVSDGKHLLLDSRQAGDEVVMLARKNPQAIVVVAEKRVAGARFIMERFKNRLPGAIVLDDGFQHRWIHRDLDILLINAQEPFESNRLLPAGTLREPASCMKRADIVIISKVDPEHTGSSPTELAEQYAIVSARAGIRPGRLIRIERDGNRSCPPGETGTLRFLAFAGIAGPAGFQRTLEECGMDVASTVWFRDHEPYSTESVHSIIKKAREKNLALVTTEKDYVRLLGTPELHEALAEYGSYYLTIEPDILEGREKLEDMIDRVLK</sequence>
<dbReference type="HAMAP" id="MF_00409">
    <property type="entry name" value="LpxK"/>
    <property type="match status" value="1"/>
</dbReference>
<dbReference type="EC" id="2.7.1.130" evidence="3 13"/>
<comment type="caution">
    <text evidence="14">The sequence shown here is derived from an EMBL/GenBank/DDBJ whole genome shotgun (WGS) entry which is preliminary data.</text>
</comment>
<keyword evidence="5 13" id="KW-0444">Lipid biosynthesis</keyword>
<keyword evidence="7 13" id="KW-0808">Transferase</keyword>
<evidence type="ECO:0000256" key="13">
    <source>
        <dbReference type="HAMAP-Rule" id="MF_00409"/>
    </source>
</evidence>
<evidence type="ECO:0000256" key="8">
    <source>
        <dbReference type="ARBA" id="ARBA00022741"/>
    </source>
</evidence>
<dbReference type="GO" id="GO:0009245">
    <property type="term" value="P:lipid A biosynthetic process"/>
    <property type="evidence" value="ECO:0007669"/>
    <property type="project" value="UniProtKB-UniRule"/>
</dbReference>
<dbReference type="InterPro" id="IPR027417">
    <property type="entry name" value="P-loop_NTPase"/>
</dbReference>
<comment type="similarity">
    <text evidence="13">Belongs to the LpxK family.</text>
</comment>
<evidence type="ECO:0000256" key="7">
    <source>
        <dbReference type="ARBA" id="ARBA00022679"/>
    </source>
</evidence>
<dbReference type="GO" id="GO:0005886">
    <property type="term" value="C:plasma membrane"/>
    <property type="evidence" value="ECO:0007669"/>
    <property type="project" value="TreeGrafter"/>
</dbReference>
<evidence type="ECO:0000256" key="4">
    <source>
        <dbReference type="ARBA" id="ARBA00016436"/>
    </source>
</evidence>
<dbReference type="SUPFAM" id="SSF52540">
    <property type="entry name" value="P-loop containing nucleoside triphosphate hydrolases"/>
    <property type="match status" value="1"/>
</dbReference>
<evidence type="ECO:0000256" key="1">
    <source>
        <dbReference type="ARBA" id="ARBA00002274"/>
    </source>
</evidence>
<dbReference type="PANTHER" id="PTHR42724:SF1">
    <property type="entry name" value="TETRAACYLDISACCHARIDE 4'-KINASE, MITOCHONDRIAL-RELATED"/>
    <property type="match status" value="1"/>
</dbReference>
<evidence type="ECO:0000256" key="3">
    <source>
        <dbReference type="ARBA" id="ARBA00012071"/>
    </source>
</evidence>
<gene>
    <name evidence="13 14" type="primary">lpxK</name>
    <name evidence="14" type="ORF">ENN50_07130</name>
</gene>
<dbReference type="UniPathway" id="UPA00359">
    <property type="reaction ID" value="UER00482"/>
</dbReference>
<organism evidence="14">
    <name type="scientific">Prosthecochloris aestuarii</name>
    <dbReference type="NCBI Taxonomy" id="1102"/>
    <lineage>
        <taxon>Bacteria</taxon>
        <taxon>Pseudomonadati</taxon>
        <taxon>Chlorobiota</taxon>
        <taxon>Chlorobiia</taxon>
        <taxon>Chlorobiales</taxon>
        <taxon>Chlorobiaceae</taxon>
        <taxon>Prosthecochloris</taxon>
    </lineage>
</organism>
<dbReference type="AlphaFoldDB" id="A0A831SV64"/>
<comment type="caution">
    <text evidence="13">Lacks conserved residue(s) required for the propagation of feature annotation.</text>
</comment>
<reference evidence="14" key="1">
    <citation type="journal article" date="2020" name="mSystems">
        <title>Genome- and Community-Level Interaction Insights into Carbon Utilization and Element Cycling Functions of Hydrothermarchaeota in Hydrothermal Sediment.</title>
        <authorList>
            <person name="Zhou Z."/>
            <person name="Liu Y."/>
            <person name="Xu W."/>
            <person name="Pan J."/>
            <person name="Luo Z.H."/>
            <person name="Li M."/>
        </authorList>
    </citation>
    <scope>NUCLEOTIDE SEQUENCE [LARGE SCALE GENOMIC DNA]</scope>
    <source>
        <strain evidence="14">SpSt-1181</strain>
    </source>
</reference>
<dbReference type="Pfam" id="PF02606">
    <property type="entry name" value="LpxK"/>
    <property type="match status" value="1"/>
</dbReference>
<evidence type="ECO:0000256" key="2">
    <source>
        <dbReference type="ARBA" id="ARBA00004870"/>
    </source>
</evidence>
<dbReference type="NCBIfam" id="TIGR00682">
    <property type="entry name" value="lpxK"/>
    <property type="match status" value="1"/>
</dbReference>
<protein>
    <recommendedName>
        <fullName evidence="4 13">Tetraacyldisaccharide 4'-kinase</fullName>
        <ecNumber evidence="3 13">2.7.1.130</ecNumber>
    </recommendedName>
    <alternativeName>
        <fullName evidence="12 13">Lipid A 4'-kinase</fullName>
    </alternativeName>
</protein>
<dbReference type="PANTHER" id="PTHR42724">
    <property type="entry name" value="TETRAACYLDISACCHARIDE 4'-KINASE"/>
    <property type="match status" value="1"/>
</dbReference>
<comment type="catalytic activity">
    <reaction evidence="13">
        <text>a lipid A disaccharide + ATP = a lipid IVA + ADP + H(+)</text>
        <dbReference type="Rhea" id="RHEA:67840"/>
        <dbReference type="ChEBI" id="CHEBI:15378"/>
        <dbReference type="ChEBI" id="CHEBI:30616"/>
        <dbReference type="ChEBI" id="CHEBI:176343"/>
        <dbReference type="ChEBI" id="CHEBI:176425"/>
        <dbReference type="ChEBI" id="CHEBI:456216"/>
        <dbReference type="EC" id="2.7.1.130"/>
    </reaction>
</comment>
<dbReference type="GO" id="GO:0005524">
    <property type="term" value="F:ATP binding"/>
    <property type="evidence" value="ECO:0007669"/>
    <property type="project" value="UniProtKB-UniRule"/>
</dbReference>
<keyword evidence="8 13" id="KW-0547">Nucleotide-binding</keyword>
<evidence type="ECO:0000256" key="12">
    <source>
        <dbReference type="ARBA" id="ARBA00029757"/>
    </source>
</evidence>
<evidence type="ECO:0000256" key="6">
    <source>
        <dbReference type="ARBA" id="ARBA00022556"/>
    </source>
</evidence>
<proteinExistence type="inferred from homology"/>
<keyword evidence="6 13" id="KW-0441">Lipid A biosynthesis</keyword>
<evidence type="ECO:0000256" key="9">
    <source>
        <dbReference type="ARBA" id="ARBA00022777"/>
    </source>
</evidence>
<name>A0A831SV64_PROAE</name>